<keyword evidence="18" id="KW-1185">Reference proteome</keyword>
<comment type="subunit">
    <text evidence="11">Component of the HAT-B complex composed of at least HAT1 and HAT2. The HAT-B complex binds to histone H4 tail.</text>
</comment>
<feature type="binding site" evidence="13">
    <location>
        <position position="247"/>
    </location>
    <ligand>
        <name>acetyl-CoA</name>
        <dbReference type="ChEBI" id="CHEBI:57288"/>
    </ligand>
</feature>
<evidence type="ECO:0000256" key="14">
    <source>
        <dbReference type="SAM" id="MobiDB-lite"/>
    </source>
</evidence>
<dbReference type="InterPro" id="IPR013523">
    <property type="entry name" value="Hist_AcTrfase_HAT1_C"/>
</dbReference>
<evidence type="ECO:0000256" key="13">
    <source>
        <dbReference type="PIRSR" id="PIRSR038084-2"/>
    </source>
</evidence>
<dbReference type="Proteomes" id="UP000013776">
    <property type="component" value="Unassembled WGS sequence"/>
</dbReference>
<keyword evidence="7" id="KW-0234">DNA repair</keyword>
<dbReference type="VEuPathDB" id="FungiDB:TAPDE_004788"/>
<dbReference type="GO" id="GO:0006281">
    <property type="term" value="P:DNA repair"/>
    <property type="evidence" value="ECO:0007669"/>
    <property type="project" value="UniProtKB-KW"/>
</dbReference>
<keyword evidence="5 11" id="KW-0808">Transferase</keyword>
<evidence type="ECO:0000256" key="7">
    <source>
        <dbReference type="ARBA" id="ARBA00023204"/>
    </source>
</evidence>
<feature type="region of interest" description="Interaction with histone H4 N-terminus" evidence="13">
    <location>
        <begin position="178"/>
        <end position="180"/>
    </location>
</feature>
<feature type="domain" description="N-acetyltransferase" evidence="15">
    <location>
        <begin position="155"/>
        <end position="235"/>
    </location>
</feature>
<keyword evidence="11" id="KW-0963">Cytoplasm</keyword>
<feature type="domain" description="Histone acetyl transferase HAT1 N-terminal" evidence="16">
    <location>
        <begin position="11"/>
        <end position="144"/>
    </location>
</feature>
<evidence type="ECO:0000256" key="9">
    <source>
        <dbReference type="ARBA" id="ARBA00023315"/>
    </source>
</evidence>
<keyword evidence="8 11" id="KW-0539">Nucleus</keyword>
<dbReference type="GO" id="GO:0042393">
    <property type="term" value="F:histone binding"/>
    <property type="evidence" value="ECO:0007669"/>
    <property type="project" value="InterPro"/>
</dbReference>
<dbReference type="GO" id="GO:0031509">
    <property type="term" value="P:subtelomeric heterochromatin formation"/>
    <property type="evidence" value="ECO:0007669"/>
    <property type="project" value="InterPro"/>
</dbReference>
<keyword evidence="6" id="KW-0227">DNA damage</keyword>
<dbReference type="eggNOG" id="KOG2696">
    <property type="taxonomic scope" value="Eukaryota"/>
</dbReference>
<dbReference type="InterPro" id="IPR000182">
    <property type="entry name" value="GNAT_dom"/>
</dbReference>
<evidence type="ECO:0000313" key="17">
    <source>
        <dbReference type="EMBL" id="CCG84342.1"/>
    </source>
</evidence>
<feature type="active site" description="Proton donor/acceptor" evidence="12">
    <location>
        <position position="235"/>
    </location>
</feature>
<dbReference type="Pfam" id="PF00583">
    <property type="entry name" value="Acetyltransf_1"/>
    <property type="match status" value="1"/>
</dbReference>
<organism evidence="17 18">
    <name type="scientific">Taphrina deformans (strain PYCC 5710 / ATCC 11124 / CBS 356.35 / IMI 108563 / JCM 9778 / NBRC 8474)</name>
    <name type="common">Peach leaf curl fungus</name>
    <name type="synonym">Lalaria deformans</name>
    <dbReference type="NCBI Taxonomy" id="1097556"/>
    <lineage>
        <taxon>Eukaryota</taxon>
        <taxon>Fungi</taxon>
        <taxon>Dikarya</taxon>
        <taxon>Ascomycota</taxon>
        <taxon>Taphrinomycotina</taxon>
        <taxon>Taphrinomycetes</taxon>
        <taxon>Taphrinales</taxon>
        <taxon>Taphrinaceae</taxon>
        <taxon>Taphrina</taxon>
    </lineage>
</organism>
<gene>
    <name evidence="17" type="ORF">TAPDE_004788</name>
</gene>
<evidence type="ECO:0000256" key="4">
    <source>
        <dbReference type="ARBA" id="ARBA00021268"/>
    </source>
</evidence>
<dbReference type="InterPro" id="IPR016181">
    <property type="entry name" value="Acyl_CoA_acyltransferase"/>
</dbReference>
<comment type="similarity">
    <text evidence="2 11">Belongs to the HAT1 family.</text>
</comment>
<evidence type="ECO:0000256" key="5">
    <source>
        <dbReference type="ARBA" id="ARBA00022679"/>
    </source>
</evidence>
<dbReference type="Pfam" id="PF10394">
    <property type="entry name" value="Hat1_N"/>
    <property type="match status" value="1"/>
</dbReference>
<accession>R4XER4</accession>
<dbReference type="Gene3D" id="3.40.630.30">
    <property type="match status" value="1"/>
</dbReference>
<dbReference type="InterPro" id="IPR037113">
    <property type="entry name" value="Hat1_N_sf"/>
</dbReference>
<keyword evidence="9 11" id="KW-0012">Acyltransferase</keyword>
<reference evidence="17 18" key="1">
    <citation type="journal article" date="2013" name="MBio">
        <title>Genome sequencing of the plant pathogen Taphrina deformans, the causal agent of peach leaf curl.</title>
        <authorList>
            <person name="Cisse O.H."/>
            <person name="Almeida J.M.G.C.F."/>
            <person name="Fonseca A."/>
            <person name="Kumar A.A."/>
            <person name="Salojaervi J."/>
            <person name="Overmyer K."/>
            <person name="Hauser P.M."/>
            <person name="Pagni M."/>
        </authorList>
    </citation>
    <scope>NUCLEOTIDE SEQUENCE [LARGE SCALE GENOMIC DNA]</scope>
    <source>
        <strain evidence="18">PYCC 5710 / ATCC 11124 / CBS 356.35 / IMI 108563 / JCM 9778 / NBRC 8474</strain>
    </source>
</reference>
<dbReference type="SUPFAM" id="SSF55729">
    <property type="entry name" value="Acyl-CoA N-acyltransferases (Nat)"/>
    <property type="match status" value="1"/>
</dbReference>
<evidence type="ECO:0000256" key="12">
    <source>
        <dbReference type="PIRSR" id="PIRSR038084-1"/>
    </source>
</evidence>
<evidence type="ECO:0000259" key="15">
    <source>
        <dbReference type="Pfam" id="PF00583"/>
    </source>
</evidence>
<comment type="subcellular location">
    <subcellularLocation>
        <location evidence="11">Cytoplasm</location>
    </subcellularLocation>
    <subcellularLocation>
        <location evidence="1 11">Nucleus</location>
    </subcellularLocation>
</comment>
<dbReference type="PIRSF" id="PIRSF038084">
    <property type="entry name" value="HAT-B_cat"/>
    <property type="match status" value="1"/>
</dbReference>
<evidence type="ECO:0000313" key="18">
    <source>
        <dbReference type="Proteomes" id="UP000013776"/>
    </source>
</evidence>
<dbReference type="EMBL" id="CAHR02000224">
    <property type="protein sequence ID" value="CCG84342.1"/>
    <property type="molecule type" value="Genomic_DNA"/>
</dbReference>
<dbReference type="GO" id="GO:0000781">
    <property type="term" value="C:chromosome, telomeric region"/>
    <property type="evidence" value="ECO:0007669"/>
    <property type="project" value="GOC"/>
</dbReference>
<evidence type="ECO:0000256" key="3">
    <source>
        <dbReference type="ARBA" id="ARBA00013184"/>
    </source>
</evidence>
<dbReference type="Pfam" id="PF21184">
    <property type="entry name" value="HAT1_C_fung"/>
    <property type="match status" value="1"/>
</dbReference>
<comment type="catalytic activity">
    <reaction evidence="10 11">
        <text>L-lysyl-[protein] + acetyl-CoA = N(6)-acetyl-L-lysyl-[protein] + CoA + H(+)</text>
        <dbReference type="Rhea" id="RHEA:45948"/>
        <dbReference type="Rhea" id="RHEA-COMP:9752"/>
        <dbReference type="Rhea" id="RHEA-COMP:10731"/>
        <dbReference type="ChEBI" id="CHEBI:15378"/>
        <dbReference type="ChEBI" id="CHEBI:29969"/>
        <dbReference type="ChEBI" id="CHEBI:57287"/>
        <dbReference type="ChEBI" id="CHEBI:57288"/>
        <dbReference type="ChEBI" id="CHEBI:61930"/>
        <dbReference type="EC" id="2.3.1.48"/>
    </reaction>
</comment>
<dbReference type="Gene3D" id="3.90.360.10">
    <property type="entry name" value="Histone acetyl transferase 1 (HAT1), N-terminal domain"/>
    <property type="match status" value="1"/>
</dbReference>
<sequence length="396" mass="45690">MVDKRESGEDLVTLEPQFTYAIFGNSEKIFGFKKLSIDLTFAADTLLPLLEINWTERMDESLGVDIEDLDGLMASFLPGDVYRDRKSWSITCESCTKDFRPHGECQCSYAVAGKSYSIYKASLKDKSFAPLLDRMQIFSIMYIEGASLIDSEDDRFDVYTVYAESKGRYEFVGYCTCYKYFFYDRMNHSFEFVRYRISQFVILPNHQGHGHGGHLYDAITANCLADKNVLEITVEDPSEAFDDLRDRRDLLRLSNDEAFMSAANQLTIDKETLLQLRRALKLAPRQFARLLEMNRLRHEASWSKKQIETYRHSVKERLFKKNKDILAELEPSQRLEKLEETYQVQTADYKRLLNGLQRNGSFGSLNAKPSTGKAQGNGSRPSDLMDQAMRKKPRLV</sequence>
<dbReference type="STRING" id="1097556.R4XER4"/>
<dbReference type="OrthoDB" id="10253098at2759"/>
<feature type="binding site" evidence="13">
    <location>
        <begin position="200"/>
        <end position="202"/>
    </location>
    <ligand>
        <name>acetyl-CoA</name>
        <dbReference type="ChEBI" id="CHEBI:57288"/>
    </ligand>
</feature>
<evidence type="ECO:0000256" key="2">
    <source>
        <dbReference type="ARBA" id="ARBA00010543"/>
    </source>
</evidence>
<dbReference type="GO" id="GO:0005737">
    <property type="term" value="C:cytoplasm"/>
    <property type="evidence" value="ECO:0007669"/>
    <property type="project" value="UniProtKB-SubCell"/>
</dbReference>
<comment type="caution">
    <text evidence="17">The sequence shown here is derived from an EMBL/GenBank/DDBJ whole genome shotgun (WGS) entry which is preliminary data.</text>
</comment>
<feature type="region of interest" description="Disordered" evidence="14">
    <location>
        <begin position="360"/>
        <end position="396"/>
    </location>
</feature>
<proteinExistence type="inferred from homology"/>
<evidence type="ECO:0000256" key="11">
    <source>
        <dbReference type="PIRNR" id="PIRNR038084"/>
    </source>
</evidence>
<evidence type="ECO:0000256" key="10">
    <source>
        <dbReference type="ARBA" id="ARBA00048017"/>
    </source>
</evidence>
<name>R4XER4_TAPDE</name>
<dbReference type="InterPro" id="IPR017380">
    <property type="entry name" value="Hist_AcTrfase_B-typ_cat-su"/>
</dbReference>
<dbReference type="AlphaFoldDB" id="R4XER4"/>
<dbReference type="PANTHER" id="PTHR12046">
    <property type="entry name" value="HISTONE ACETYLTRANSFERASE TYPE B CATALYTIC SUBUNIT"/>
    <property type="match status" value="1"/>
</dbReference>
<dbReference type="InterPro" id="IPR019467">
    <property type="entry name" value="Hat1_N"/>
</dbReference>
<evidence type="ECO:0000256" key="1">
    <source>
        <dbReference type="ARBA" id="ARBA00004123"/>
    </source>
</evidence>
<protein>
    <recommendedName>
        <fullName evidence="4 11">Histone acetyltransferase type B catalytic subunit</fullName>
        <ecNumber evidence="3 11">2.3.1.48</ecNumber>
    </recommendedName>
</protein>
<dbReference type="EC" id="2.3.1.48" evidence="3 11"/>
<dbReference type="Gene3D" id="1.10.10.390">
    <property type="match status" value="1"/>
</dbReference>
<dbReference type="GO" id="GO:0004402">
    <property type="term" value="F:histone acetyltransferase activity"/>
    <property type="evidence" value="ECO:0007669"/>
    <property type="project" value="UniProtKB-UniRule"/>
</dbReference>
<evidence type="ECO:0000259" key="16">
    <source>
        <dbReference type="Pfam" id="PF10394"/>
    </source>
</evidence>
<evidence type="ECO:0000256" key="6">
    <source>
        <dbReference type="ARBA" id="ARBA00022763"/>
    </source>
</evidence>
<feature type="compositionally biased region" description="Polar residues" evidence="14">
    <location>
        <begin position="360"/>
        <end position="380"/>
    </location>
</feature>
<comment type="function">
    <text evidence="11">Catalytic component of the histone acetylase B (HAT-B) complex. Has intrinsic substrate specificity that modifies lysine in recognition sequence GXGKXG. Involved in DNA double-strand break repair.</text>
</comment>
<evidence type="ECO:0000256" key="8">
    <source>
        <dbReference type="ARBA" id="ARBA00023242"/>
    </source>
</evidence>
<dbReference type="GO" id="GO:0005634">
    <property type="term" value="C:nucleus"/>
    <property type="evidence" value="ECO:0007669"/>
    <property type="project" value="UniProtKB-SubCell"/>
</dbReference>